<dbReference type="InParanoid" id="A2EWR8"/>
<evidence type="ECO:0000313" key="2">
    <source>
        <dbReference type="Proteomes" id="UP000001542"/>
    </source>
</evidence>
<dbReference type="AlphaFoldDB" id="A2EWR8"/>
<organism evidence="1 2">
    <name type="scientific">Trichomonas vaginalis (strain ATCC PRA-98 / G3)</name>
    <dbReference type="NCBI Taxonomy" id="412133"/>
    <lineage>
        <taxon>Eukaryota</taxon>
        <taxon>Metamonada</taxon>
        <taxon>Parabasalia</taxon>
        <taxon>Trichomonadida</taxon>
        <taxon>Trichomonadidae</taxon>
        <taxon>Trichomonas</taxon>
    </lineage>
</organism>
<accession>A2EWR8</accession>
<dbReference type="GO" id="GO:0003676">
    <property type="term" value="F:nucleic acid binding"/>
    <property type="evidence" value="ECO:0007669"/>
    <property type="project" value="InterPro"/>
</dbReference>
<keyword evidence="2" id="KW-1185">Reference proteome</keyword>
<dbReference type="VEuPathDB" id="TrichDB:TVAGG3_0211530"/>
<evidence type="ECO:0000313" key="1">
    <source>
        <dbReference type="EMBL" id="EAY02898.1"/>
    </source>
</evidence>
<dbReference type="EMBL" id="DS113521">
    <property type="protein sequence ID" value="EAY02898.1"/>
    <property type="molecule type" value="Genomic_DNA"/>
</dbReference>
<dbReference type="RefSeq" id="XP_001315121.1">
    <property type="nucleotide sequence ID" value="XM_001315086.1"/>
</dbReference>
<reference evidence="1" key="1">
    <citation type="submission" date="2006-10" db="EMBL/GenBank/DDBJ databases">
        <authorList>
            <person name="Amadeo P."/>
            <person name="Zhao Q."/>
            <person name="Wortman J."/>
            <person name="Fraser-Liggett C."/>
            <person name="Carlton J."/>
        </authorList>
    </citation>
    <scope>NUCLEOTIDE SEQUENCE</scope>
    <source>
        <strain evidence="1">G3</strain>
    </source>
</reference>
<dbReference type="OrthoDB" id="10265146at2759"/>
<dbReference type="VEuPathDB" id="TrichDB:TVAG_169000"/>
<protein>
    <recommendedName>
        <fullName evidence="3">RRM domain-containing protein</fullName>
    </recommendedName>
</protein>
<name>A2EWR8_TRIV3</name>
<dbReference type="InterPro" id="IPR035979">
    <property type="entry name" value="RBD_domain_sf"/>
</dbReference>
<sequence>MDTNLVTFLVEYYESLHSNAKEIGNAYIDGARLIIFQGIEQPKSYVSDYSRYIPSGKRKILKYSGNTIGSRLFVHVQSEIEQTSKKLILDEAFSCVISEVSIMISYHTIHINPLLEPIAVLPPPKPKIITVVKPKPVEVKPAVEVEHPDLLNTRNSAIVSNLPYNTPPSEFVAVLEKFGHIVRYCQTKGKLIAEFENIKFMHKAVESTFKEWNGRMPKVFRCPREFAWP</sequence>
<dbReference type="KEGG" id="tva:4760736"/>
<dbReference type="SUPFAM" id="SSF54928">
    <property type="entry name" value="RNA-binding domain, RBD"/>
    <property type="match status" value="1"/>
</dbReference>
<dbReference type="CDD" id="cd00590">
    <property type="entry name" value="RRM_SF"/>
    <property type="match status" value="1"/>
</dbReference>
<reference evidence="1" key="2">
    <citation type="journal article" date="2007" name="Science">
        <title>Draft genome sequence of the sexually transmitted pathogen Trichomonas vaginalis.</title>
        <authorList>
            <person name="Carlton J.M."/>
            <person name="Hirt R.P."/>
            <person name="Silva J.C."/>
            <person name="Delcher A.L."/>
            <person name="Schatz M."/>
            <person name="Zhao Q."/>
            <person name="Wortman J.R."/>
            <person name="Bidwell S.L."/>
            <person name="Alsmark U.C.M."/>
            <person name="Besteiro S."/>
            <person name="Sicheritz-Ponten T."/>
            <person name="Noel C.J."/>
            <person name="Dacks J.B."/>
            <person name="Foster P.G."/>
            <person name="Simillion C."/>
            <person name="Van de Peer Y."/>
            <person name="Miranda-Saavedra D."/>
            <person name="Barton G.J."/>
            <person name="Westrop G.D."/>
            <person name="Mueller S."/>
            <person name="Dessi D."/>
            <person name="Fiori P.L."/>
            <person name="Ren Q."/>
            <person name="Paulsen I."/>
            <person name="Zhang H."/>
            <person name="Bastida-Corcuera F.D."/>
            <person name="Simoes-Barbosa A."/>
            <person name="Brown M.T."/>
            <person name="Hayes R.D."/>
            <person name="Mukherjee M."/>
            <person name="Okumura C.Y."/>
            <person name="Schneider R."/>
            <person name="Smith A.J."/>
            <person name="Vanacova S."/>
            <person name="Villalvazo M."/>
            <person name="Haas B.J."/>
            <person name="Pertea M."/>
            <person name="Feldblyum T.V."/>
            <person name="Utterback T.R."/>
            <person name="Shu C.L."/>
            <person name="Osoegawa K."/>
            <person name="de Jong P.J."/>
            <person name="Hrdy I."/>
            <person name="Horvathova L."/>
            <person name="Zubacova Z."/>
            <person name="Dolezal P."/>
            <person name="Malik S.B."/>
            <person name="Logsdon J.M. Jr."/>
            <person name="Henze K."/>
            <person name="Gupta A."/>
            <person name="Wang C.C."/>
            <person name="Dunne R.L."/>
            <person name="Upcroft J.A."/>
            <person name="Upcroft P."/>
            <person name="White O."/>
            <person name="Salzberg S.L."/>
            <person name="Tang P."/>
            <person name="Chiu C.-H."/>
            <person name="Lee Y.-S."/>
            <person name="Embley T.M."/>
            <person name="Coombs G.H."/>
            <person name="Mottram J.C."/>
            <person name="Tachezy J."/>
            <person name="Fraser-Liggett C.M."/>
            <person name="Johnson P.J."/>
        </authorList>
    </citation>
    <scope>NUCLEOTIDE SEQUENCE [LARGE SCALE GENOMIC DNA]</scope>
    <source>
        <strain evidence="1">G3</strain>
    </source>
</reference>
<gene>
    <name evidence="1" type="ORF">TVAG_169000</name>
</gene>
<evidence type="ECO:0008006" key="3">
    <source>
        <dbReference type="Google" id="ProtNLM"/>
    </source>
</evidence>
<proteinExistence type="predicted"/>
<dbReference type="Proteomes" id="UP000001542">
    <property type="component" value="Unassembled WGS sequence"/>
</dbReference>
<dbReference type="SMR" id="A2EWR8"/>